<dbReference type="KEGG" id="merd:EB233_31525"/>
<reference evidence="1 2" key="1">
    <citation type="submission" date="2018-10" db="EMBL/GenBank/DDBJ databases">
        <authorList>
            <person name="Perry B.J."/>
            <person name="Sullivan J.T."/>
            <person name="Murphy R.J.T."/>
            <person name="Ramsay J.P."/>
            <person name="Ronson C.W."/>
        </authorList>
    </citation>
    <scope>NUCLEOTIDE SEQUENCE [LARGE SCALE GENOMIC DNA]</scope>
    <source>
        <strain evidence="1 2">NZP2014</strain>
    </source>
</reference>
<organism evidence="1 2">
    <name type="scientific">Mesorhizobium erdmanii</name>
    <dbReference type="NCBI Taxonomy" id="1777866"/>
    <lineage>
        <taxon>Bacteria</taxon>
        <taxon>Pseudomonadati</taxon>
        <taxon>Pseudomonadota</taxon>
        <taxon>Alphaproteobacteria</taxon>
        <taxon>Hyphomicrobiales</taxon>
        <taxon>Phyllobacteriaceae</taxon>
        <taxon>Mesorhizobium</taxon>
    </lineage>
</organism>
<keyword evidence="2" id="KW-1185">Reference proteome</keyword>
<gene>
    <name evidence="1" type="ORF">EB233_31525</name>
</gene>
<dbReference type="Proteomes" id="UP000503339">
    <property type="component" value="Chromosome"/>
</dbReference>
<sequence length="126" mass="13592">MHVLADGEQRCNFRQDGQPGAEALIDAGTFRRTLVETIEPRMNGSLIRANVETRSPDVVDGVGLLRRQPGNGKPCEGCVALMATSSRFCRSLRLLHDGLQPVTDIELVVIDELGELHVVSGGRAAS</sequence>
<dbReference type="AlphaFoldDB" id="A0A6M7UTX8"/>
<dbReference type="EMBL" id="CP033361">
    <property type="protein sequence ID" value="QKC79400.1"/>
    <property type="molecule type" value="Genomic_DNA"/>
</dbReference>
<evidence type="ECO:0000313" key="2">
    <source>
        <dbReference type="Proteomes" id="UP000503339"/>
    </source>
</evidence>
<accession>A0A6M7UTX8</accession>
<protein>
    <submittedName>
        <fullName evidence="1">Uncharacterized protein</fullName>
    </submittedName>
</protein>
<evidence type="ECO:0000313" key="1">
    <source>
        <dbReference type="EMBL" id="QKC79400.1"/>
    </source>
</evidence>
<proteinExistence type="predicted"/>
<name>A0A6M7UTX8_9HYPH</name>